<dbReference type="GO" id="GO:0051537">
    <property type="term" value="F:2 iron, 2 sulfur cluster binding"/>
    <property type="evidence" value="ECO:0007669"/>
    <property type="project" value="UniProtKB-KW"/>
</dbReference>
<evidence type="ECO:0000256" key="1">
    <source>
        <dbReference type="ARBA" id="ARBA00022714"/>
    </source>
</evidence>
<organism evidence="7 8">
    <name type="scientific">Mesorhizobium muleiense</name>
    <dbReference type="NCBI Taxonomy" id="1004279"/>
    <lineage>
        <taxon>Bacteria</taxon>
        <taxon>Pseudomonadati</taxon>
        <taxon>Pseudomonadota</taxon>
        <taxon>Alphaproteobacteria</taxon>
        <taxon>Hyphomicrobiales</taxon>
        <taxon>Phyllobacteriaceae</taxon>
        <taxon>Mesorhizobium</taxon>
    </lineage>
</organism>
<dbReference type="EMBL" id="FNEE01000006">
    <property type="protein sequence ID" value="SDJ47435.1"/>
    <property type="molecule type" value="Genomic_DNA"/>
</dbReference>
<dbReference type="PROSITE" id="PS00197">
    <property type="entry name" value="2FE2S_FER_1"/>
    <property type="match status" value="1"/>
</dbReference>
<name>A0A1G8U2U8_9HYPH</name>
<dbReference type="GO" id="GO:0016491">
    <property type="term" value="F:oxidoreductase activity"/>
    <property type="evidence" value="ECO:0007669"/>
    <property type="project" value="UniProtKB-KW"/>
</dbReference>
<evidence type="ECO:0000256" key="4">
    <source>
        <dbReference type="ARBA" id="ARBA00023004"/>
    </source>
</evidence>
<accession>A0A1G8U2U8</accession>
<dbReference type="Pfam" id="PF01799">
    <property type="entry name" value="Fer2_2"/>
    <property type="match status" value="1"/>
</dbReference>
<dbReference type="SUPFAM" id="SSF54292">
    <property type="entry name" value="2Fe-2S ferredoxin-like"/>
    <property type="match status" value="1"/>
</dbReference>
<dbReference type="InterPro" id="IPR036010">
    <property type="entry name" value="2Fe-2S_ferredoxin-like_sf"/>
</dbReference>
<keyword evidence="8" id="KW-1185">Reference proteome</keyword>
<dbReference type="InterPro" id="IPR012675">
    <property type="entry name" value="Beta-grasp_dom_sf"/>
</dbReference>
<evidence type="ECO:0000256" key="2">
    <source>
        <dbReference type="ARBA" id="ARBA00022723"/>
    </source>
</evidence>
<dbReference type="PANTHER" id="PTHR44379">
    <property type="entry name" value="OXIDOREDUCTASE WITH IRON-SULFUR SUBUNIT"/>
    <property type="match status" value="1"/>
</dbReference>
<evidence type="ECO:0000256" key="5">
    <source>
        <dbReference type="ARBA" id="ARBA00023014"/>
    </source>
</evidence>
<dbReference type="GO" id="GO:0046872">
    <property type="term" value="F:metal ion binding"/>
    <property type="evidence" value="ECO:0007669"/>
    <property type="project" value="UniProtKB-KW"/>
</dbReference>
<dbReference type="Pfam" id="PF00111">
    <property type="entry name" value="Fer2"/>
    <property type="match status" value="1"/>
</dbReference>
<gene>
    <name evidence="7" type="ORF">SAMN05428953_106243</name>
</gene>
<keyword evidence="5" id="KW-0411">Iron-sulfur</keyword>
<dbReference type="Gene3D" id="1.10.150.120">
    <property type="entry name" value="[2Fe-2S]-binding domain"/>
    <property type="match status" value="1"/>
</dbReference>
<keyword evidence="3" id="KW-0560">Oxidoreductase</keyword>
<dbReference type="Gene3D" id="3.10.20.30">
    <property type="match status" value="1"/>
</dbReference>
<reference evidence="8" key="1">
    <citation type="submission" date="2016-10" db="EMBL/GenBank/DDBJ databases">
        <authorList>
            <person name="Varghese N."/>
            <person name="Submissions S."/>
        </authorList>
    </citation>
    <scope>NUCLEOTIDE SEQUENCE [LARGE SCALE GENOMIC DNA]</scope>
    <source>
        <strain evidence="8">CGMCC 1.11022</strain>
    </source>
</reference>
<dbReference type="InterPro" id="IPR036884">
    <property type="entry name" value="2Fe-2S-bd_dom_sf"/>
</dbReference>
<dbReference type="Proteomes" id="UP000198894">
    <property type="component" value="Unassembled WGS sequence"/>
</dbReference>
<keyword evidence="2" id="KW-0479">Metal-binding</keyword>
<dbReference type="AlphaFoldDB" id="A0A1G8U2U8"/>
<dbReference type="CDD" id="cd00207">
    <property type="entry name" value="fer2"/>
    <property type="match status" value="1"/>
</dbReference>
<feature type="domain" description="2Fe-2S ferredoxin-type" evidence="6">
    <location>
        <begin position="1"/>
        <end position="77"/>
    </location>
</feature>
<dbReference type="SUPFAM" id="SSF47741">
    <property type="entry name" value="CO dehydrogenase ISP C-domain like"/>
    <property type="match status" value="1"/>
</dbReference>
<evidence type="ECO:0000256" key="3">
    <source>
        <dbReference type="ARBA" id="ARBA00023002"/>
    </source>
</evidence>
<proteinExistence type="predicted"/>
<dbReference type="PANTHER" id="PTHR44379:SF2">
    <property type="entry name" value="BLR6218 PROTEIN"/>
    <property type="match status" value="1"/>
</dbReference>
<dbReference type="PROSITE" id="PS51085">
    <property type="entry name" value="2FE2S_FER_2"/>
    <property type="match status" value="1"/>
</dbReference>
<sequence length="156" mass="16475">MARLIINGTPRDIEVDPDTPLLWVIREQIGLTGTKYGCGVAACGACTIHIDGVATRSCVLPVSAVEPDQQITTIEGLSPDSSHPVQQAWLALDVPQCGYCQAGMIMAAAGLLMQNPNPADEDINAEITNICRCGTYNRVRAAIKLAAKAGEATQRG</sequence>
<protein>
    <submittedName>
        <fullName evidence="7">Isoquinoline 1-oxidoreductase, alpha subunit</fullName>
    </submittedName>
</protein>
<evidence type="ECO:0000259" key="6">
    <source>
        <dbReference type="PROSITE" id="PS51085"/>
    </source>
</evidence>
<keyword evidence="1" id="KW-0001">2Fe-2S</keyword>
<evidence type="ECO:0000313" key="8">
    <source>
        <dbReference type="Proteomes" id="UP000198894"/>
    </source>
</evidence>
<dbReference type="InterPro" id="IPR051452">
    <property type="entry name" value="Diverse_Oxidoreductases"/>
</dbReference>
<evidence type="ECO:0000313" key="7">
    <source>
        <dbReference type="EMBL" id="SDJ47435.1"/>
    </source>
</evidence>
<dbReference type="InterPro" id="IPR001041">
    <property type="entry name" value="2Fe-2S_ferredoxin-type"/>
</dbReference>
<dbReference type="InterPro" id="IPR006058">
    <property type="entry name" value="2Fe2S_fd_BS"/>
</dbReference>
<dbReference type="InterPro" id="IPR002888">
    <property type="entry name" value="2Fe-2S-bd"/>
</dbReference>
<dbReference type="RefSeq" id="WP_023798506.1">
    <property type="nucleotide sequence ID" value="NZ_FNEE01000006.1"/>
</dbReference>
<keyword evidence="4" id="KW-0408">Iron</keyword>